<dbReference type="GO" id="GO:0020037">
    <property type="term" value="F:heme binding"/>
    <property type="evidence" value="ECO:0007669"/>
    <property type="project" value="InterPro"/>
</dbReference>
<name>A0A2A5WD86_9GAMM</name>
<dbReference type="GO" id="GO:0009055">
    <property type="term" value="F:electron transfer activity"/>
    <property type="evidence" value="ECO:0007669"/>
    <property type="project" value="InterPro"/>
</dbReference>
<evidence type="ECO:0008006" key="3">
    <source>
        <dbReference type="Google" id="ProtNLM"/>
    </source>
</evidence>
<protein>
    <recommendedName>
        <fullName evidence="3">Cytochrome c domain-containing protein</fullName>
    </recommendedName>
</protein>
<dbReference type="AlphaFoldDB" id="A0A2A5WD86"/>
<accession>A0A2A5WD86</accession>
<dbReference type="InterPro" id="IPR036909">
    <property type="entry name" value="Cyt_c-like_dom_sf"/>
</dbReference>
<sequence>MLSPSKKITVIFSLLLISLGSTPVAQKRNISEGVYTQAQAILGKDDHDANCKACHAMKFYRDIWFAWEERPLMNFWYILVSEMPSDNPGSLSDDEYTNIVAYILSDLGFPAGDVPLDPSNEMEGITIAPF</sequence>
<comment type="caution">
    <text evidence="1">The sequence shown here is derived from an EMBL/GenBank/DDBJ whole genome shotgun (WGS) entry which is preliminary data.</text>
</comment>
<proteinExistence type="predicted"/>
<reference evidence="1 2" key="1">
    <citation type="submission" date="2017-08" db="EMBL/GenBank/DDBJ databases">
        <title>Fine stratification of microbial communities through a metagenomic profile of the photic zone.</title>
        <authorList>
            <person name="Haro-Moreno J.M."/>
            <person name="Lopez-Perez M."/>
            <person name="De La Torre J."/>
            <person name="Picazo A."/>
            <person name="Camacho A."/>
            <person name="Rodriguez-Valera F."/>
        </authorList>
    </citation>
    <scope>NUCLEOTIDE SEQUENCE [LARGE SCALE GENOMIC DNA]</scope>
    <source>
        <strain evidence="1">MED-G28</strain>
    </source>
</reference>
<gene>
    <name evidence="1" type="ORF">CNF02_05465</name>
</gene>
<dbReference type="SUPFAM" id="SSF46626">
    <property type="entry name" value="Cytochrome c"/>
    <property type="match status" value="1"/>
</dbReference>
<evidence type="ECO:0000313" key="1">
    <source>
        <dbReference type="EMBL" id="PDH34244.1"/>
    </source>
</evidence>
<organism evidence="1 2">
    <name type="scientific">OM182 bacterium MED-G28</name>
    <dbReference type="NCBI Taxonomy" id="1986256"/>
    <lineage>
        <taxon>Bacteria</taxon>
        <taxon>Pseudomonadati</taxon>
        <taxon>Pseudomonadota</taxon>
        <taxon>Gammaproteobacteria</taxon>
        <taxon>OMG group</taxon>
        <taxon>OM182 clade</taxon>
    </lineage>
</organism>
<evidence type="ECO:0000313" key="2">
    <source>
        <dbReference type="Proteomes" id="UP000219329"/>
    </source>
</evidence>
<dbReference type="EMBL" id="NTJZ01000004">
    <property type="protein sequence ID" value="PDH34244.1"/>
    <property type="molecule type" value="Genomic_DNA"/>
</dbReference>
<dbReference type="Proteomes" id="UP000219329">
    <property type="component" value="Unassembled WGS sequence"/>
</dbReference>